<reference evidence="8 9" key="1">
    <citation type="submission" date="2024-04" db="EMBL/GenBank/DDBJ databases">
        <title>Aurantiacibacter sp. DGU6 16S ribosomal RNA gene Genome sequencing and assembly.</title>
        <authorList>
            <person name="Park S."/>
        </authorList>
    </citation>
    <scope>NUCLEOTIDE SEQUENCE [LARGE SCALE GENOMIC DNA]</scope>
    <source>
        <strain evidence="8 9">DGU6</strain>
    </source>
</reference>
<organism evidence="8 9">
    <name type="scientific">Aurantiacibacter gilvus</name>
    <dbReference type="NCBI Taxonomy" id="3139141"/>
    <lineage>
        <taxon>Bacteria</taxon>
        <taxon>Pseudomonadati</taxon>
        <taxon>Pseudomonadota</taxon>
        <taxon>Alphaproteobacteria</taxon>
        <taxon>Sphingomonadales</taxon>
        <taxon>Erythrobacteraceae</taxon>
        <taxon>Aurantiacibacter</taxon>
    </lineage>
</organism>
<dbReference type="InterPro" id="IPR027379">
    <property type="entry name" value="CLS_N"/>
</dbReference>
<evidence type="ECO:0000259" key="7">
    <source>
        <dbReference type="Pfam" id="PF13396"/>
    </source>
</evidence>
<feature type="domain" description="Cardiolipin synthase N-terminal" evidence="7">
    <location>
        <begin position="10"/>
        <end position="52"/>
    </location>
</feature>
<keyword evidence="5 6" id="KW-0472">Membrane</keyword>
<keyword evidence="9" id="KW-1185">Reference proteome</keyword>
<keyword evidence="4 6" id="KW-1133">Transmembrane helix</keyword>
<dbReference type="Proteomes" id="UP001497045">
    <property type="component" value="Unassembled WGS sequence"/>
</dbReference>
<name>A0ABU9IE86_9SPHN</name>
<dbReference type="RefSeq" id="WP_341673248.1">
    <property type="nucleotide sequence ID" value="NZ_JBBYHV010000001.1"/>
</dbReference>
<feature type="transmembrane region" description="Helical" evidence="6">
    <location>
        <begin position="31"/>
        <end position="50"/>
    </location>
</feature>
<evidence type="ECO:0000256" key="6">
    <source>
        <dbReference type="SAM" id="Phobius"/>
    </source>
</evidence>
<comment type="subcellular location">
    <subcellularLocation>
        <location evidence="1">Cell membrane</location>
        <topology evidence="1">Multi-pass membrane protein</topology>
    </subcellularLocation>
</comment>
<gene>
    <name evidence="8" type="ORF">AAEO60_08655</name>
</gene>
<protein>
    <submittedName>
        <fullName evidence="8">PLD nuclease N-terminal domain-containing protein</fullName>
    </submittedName>
</protein>
<evidence type="ECO:0000256" key="3">
    <source>
        <dbReference type="ARBA" id="ARBA00022692"/>
    </source>
</evidence>
<accession>A0ABU9IE86</accession>
<evidence type="ECO:0000256" key="5">
    <source>
        <dbReference type="ARBA" id="ARBA00023136"/>
    </source>
</evidence>
<evidence type="ECO:0000256" key="4">
    <source>
        <dbReference type="ARBA" id="ARBA00022989"/>
    </source>
</evidence>
<evidence type="ECO:0000313" key="8">
    <source>
        <dbReference type="EMBL" id="MEL1250739.1"/>
    </source>
</evidence>
<evidence type="ECO:0000256" key="1">
    <source>
        <dbReference type="ARBA" id="ARBA00004651"/>
    </source>
</evidence>
<dbReference type="EMBL" id="JBBYHV010000001">
    <property type="protein sequence ID" value="MEL1250739.1"/>
    <property type="molecule type" value="Genomic_DNA"/>
</dbReference>
<evidence type="ECO:0000313" key="9">
    <source>
        <dbReference type="Proteomes" id="UP001497045"/>
    </source>
</evidence>
<keyword evidence="3 6" id="KW-0812">Transmembrane</keyword>
<sequence length="60" mass="6290">MEILGLLVLLLDIYAIYNVLVSGSSLPAKALWSLGIIVLPVIGFIVWLVAGPRGSGRAVA</sequence>
<proteinExistence type="predicted"/>
<dbReference type="Pfam" id="PF13396">
    <property type="entry name" value="PLDc_N"/>
    <property type="match status" value="1"/>
</dbReference>
<comment type="caution">
    <text evidence="8">The sequence shown here is derived from an EMBL/GenBank/DDBJ whole genome shotgun (WGS) entry which is preliminary data.</text>
</comment>
<keyword evidence="2" id="KW-1003">Cell membrane</keyword>
<evidence type="ECO:0000256" key="2">
    <source>
        <dbReference type="ARBA" id="ARBA00022475"/>
    </source>
</evidence>